<dbReference type="Gene3D" id="3.90.1200.10">
    <property type="match status" value="1"/>
</dbReference>
<dbReference type="SUPFAM" id="SSF56112">
    <property type="entry name" value="Protein kinase-like (PK-like)"/>
    <property type="match status" value="1"/>
</dbReference>
<sequence>MRRLPGVIAHDFDVNPTESSVHLAEQLGKLATQLHRIQTPGFGTWIRDPGISLLDEHRRRRNWLITLTRQSRCLHASLLRQIEVKFMELEEALESAPSSPVLVHRDFQPRNILVDSECQITGLVDCESAGGGDPLEDFNRIGLNWESRAFAVFCQSYRQSGGDWGNEANKRFAYYVLFWATNIIGKVGETHPELLPQAETAVERILAEELPDCLV</sequence>
<keyword evidence="3" id="KW-1185">Reference proteome</keyword>
<dbReference type="InterPro" id="IPR011009">
    <property type="entry name" value="Kinase-like_dom_sf"/>
</dbReference>
<dbReference type="PANTHER" id="PTHR21310">
    <property type="entry name" value="AMINOGLYCOSIDE PHOSPHOTRANSFERASE-RELATED-RELATED"/>
    <property type="match status" value="1"/>
</dbReference>
<evidence type="ECO:0000313" key="3">
    <source>
        <dbReference type="Proteomes" id="UP000317178"/>
    </source>
</evidence>
<dbReference type="PANTHER" id="PTHR21310:SF15">
    <property type="entry name" value="AMINOGLYCOSIDE PHOSPHOTRANSFERASE DOMAIN-CONTAINING PROTEIN"/>
    <property type="match status" value="1"/>
</dbReference>
<dbReference type="Pfam" id="PF01636">
    <property type="entry name" value="APH"/>
    <property type="match status" value="1"/>
</dbReference>
<evidence type="ECO:0000259" key="1">
    <source>
        <dbReference type="Pfam" id="PF01636"/>
    </source>
</evidence>
<dbReference type="EMBL" id="CP036281">
    <property type="protein sequence ID" value="QDU80375.1"/>
    <property type="molecule type" value="Genomic_DNA"/>
</dbReference>
<name>A0A518CMC4_9PLAN</name>
<evidence type="ECO:0000313" key="2">
    <source>
        <dbReference type="EMBL" id="QDU80375.1"/>
    </source>
</evidence>
<feature type="domain" description="Aminoglycoside phosphotransferase" evidence="1">
    <location>
        <begin position="1"/>
        <end position="162"/>
    </location>
</feature>
<organism evidence="2 3">
    <name type="scientific">Polystyrenella longa</name>
    <dbReference type="NCBI Taxonomy" id="2528007"/>
    <lineage>
        <taxon>Bacteria</taxon>
        <taxon>Pseudomonadati</taxon>
        <taxon>Planctomycetota</taxon>
        <taxon>Planctomycetia</taxon>
        <taxon>Planctomycetales</taxon>
        <taxon>Planctomycetaceae</taxon>
        <taxon>Polystyrenella</taxon>
    </lineage>
</organism>
<dbReference type="OrthoDB" id="334783at2"/>
<proteinExistence type="predicted"/>
<dbReference type="KEGG" id="plon:Pla110_21040"/>
<dbReference type="InterPro" id="IPR002575">
    <property type="entry name" value="Aminoglycoside_PTrfase"/>
</dbReference>
<dbReference type="RefSeq" id="WP_144995663.1">
    <property type="nucleotide sequence ID" value="NZ_CP036281.1"/>
</dbReference>
<gene>
    <name evidence="2" type="ORF">Pla110_21040</name>
</gene>
<keyword evidence="2" id="KW-0808">Transferase</keyword>
<accession>A0A518CMC4</accession>
<dbReference type="Proteomes" id="UP000317178">
    <property type="component" value="Chromosome"/>
</dbReference>
<dbReference type="GO" id="GO:0016740">
    <property type="term" value="F:transferase activity"/>
    <property type="evidence" value="ECO:0007669"/>
    <property type="project" value="UniProtKB-KW"/>
</dbReference>
<reference evidence="2 3" key="1">
    <citation type="submission" date="2019-02" db="EMBL/GenBank/DDBJ databases">
        <title>Deep-cultivation of Planctomycetes and their phenomic and genomic characterization uncovers novel biology.</title>
        <authorList>
            <person name="Wiegand S."/>
            <person name="Jogler M."/>
            <person name="Boedeker C."/>
            <person name="Pinto D."/>
            <person name="Vollmers J."/>
            <person name="Rivas-Marin E."/>
            <person name="Kohn T."/>
            <person name="Peeters S.H."/>
            <person name="Heuer A."/>
            <person name="Rast P."/>
            <person name="Oberbeckmann S."/>
            <person name="Bunk B."/>
            <person name="Jeske O."/>
            <person name="Meyerdierks A."/>
            <person name="Storesund J.E."/>
            <person name="Kallscheuer N."/>
            <person name="Luecker S."/>
            <person name="Lage O.M."/>
            <person name="Pohl T."/>
            <person name="Merkel B.J."/>
            <person name="Hornburger P."/>
            <person name="Mueller R.-W."/>
            <person name="Bruemmer F."/>
            <person name="Labrenz M."/>
            <person name="Spormann A.M."/>
            <person name="Op den Camp H."/>
            <person name="Overmann J."/>
            <person name="Amann R."/>
            <person name="Jetten M.S.M."/>
            <person name="Mascher T."/>
            <person name="Medema M.H."/>
            <person name="Devos D.P."/>
            <person name="Kaster A.-K."/>
            <person name="Ovreas L."/>
            <person name="Rohde M."/>
            <person name="Galperin M.Y."/>
            <person name="Jogler C."/>
        </authorList>
    </citation>
    <scope>NUCLEOTIDE SEQUENCE [LARGE SCALE GENOMIC DNA]</scope>
    <source>
        <strain evidence="2 3">Pla110</strain>
    </source>
</reference>
<protein>
    <submittedName>
        <fullName evidence="2">Phosphotransferase enzyme family protein</fullName>
    </submittedName>
</protein>
<dbReference type="InterPro" id="IPR051678">
    <property type="entry name" value="AGP_Transferase"/>
</dbReference>
<dbReference type="AlphaFoldDB" id="A0A518CMC4"/>